<keyword evidence="1" id="KW-0812">Transmembrane</keyword>
<evidence type="ECO:0008006" key="4">
    <source>
        <dbReference type="Google" id="ProtNLM"/>
    </source>
</evidence>
<gene>
    <name evidence="2" type="ORF">BFG57_00750</name>
</gene>
<evidence type="ECO:0000313" key="2">
    <source>
        <dbReference type="EMBL" id="OEH93550.1"/>
    </source>
</evidence>
<reference evidence="2 3" key="1">
    <citation type="submission" date="2016-08" db="EMBL/GenBank/DDBJ databases">
        <title>Genome of Bacillus solimangrovi GH2-4.</title>
        <authorList>
            <person name="Lim S."/>
            <person name="Kim B.-C."/>
        </authorList>
    </citation>
    <scope>NUCLEOTIDE SEQUENCE [LARGE SCALE GENOMIC DNA]</scope>
    <source>
        <strain evidence="2 3">GH2-4</strain>
    </source>
</reference>
<dbReference type="AlphaFoldDB" id="A0A1E5LHJ5"/>
<feature type="transmembrane region" description="Helical" evidence="1">
    <location>
        <begin position="7"/>
        <end position="34"/>
    </location>
</feature>
<evidence type="ECO:0000256" key="1">
    <source>
        <dbReference type="SAM" id="Phobius"/>
    </source>
</evidence>
<sequence>MEDFKSFCCLCLGGFIALAGVAIAFGISGAGFVIAFSRNPSLMDQLIQFIFLIGILPNIIIATIALLAIFICLTKKPKCY</sequence>
<protein>
    <recommendedName>
        <fullName evidence="4">ATP synthase F(0) sector subunit c</fullName>
    </recommendedName>
</protein>
<dbReference type="Proteomes" id="UP000095209">
    <property type="component" value="Unassembled WGS sequence"/>
</dbReference>
<proteinExistence type="predicted"/>
<keyword evidence="1" id="KW-1133">Transmembrane helix</keyword>
<keyword evidence="3" id="KW-1185">Reference proteome</keyword>
<dbReference type="RefSeq" id="WP_069716453.1">
    <property type="nucleotide sequence ID" value="NZ_MJEH01000011.1"/>
</dbReference>
<organism evidence="2 3">
    <name type="scientific">Bacillus solimangrovi</name>
    <dbReference type="NCBI Taxonomy" id="1305675"/>
    <lineage>
        <taxon>Bacteria</taxon>
        <taxon>Bacillati</taxon>
        <taxon>Bacillota</taxon>
        <taxon>Bacilli</taxon>
        <taxon>Bacillales</taxon>
        <taxon>Bacillaceae</taxon>
        <taxon>Bacillus</taxon>
    </lineage>
</organism>
<name>A0A1E5LHJ5_9BACI</name>
<accession>A0A1E5LHJ5</accession>
<keyword evidence="1" id="KW-0472">Membrane</keyword>
<dbReference type="EMBL" id="MJEH01000011">
    <property type="protein sequence ID" value="OEH93550.1"/>
    <property type="molecule type" value="Genomic_DNA"/>
</dbReference>
<dbReference type="InterPro" id="IPR035921">
    <property type="entry name" value="F/V-ATP_Csub_sf"/>
</dbReference>
<comment type="caution">
    <text evidence="2">The sequence shown here is derived from an EMBL/GenBank/DDBJ whole genome shotgun (WGS) entry which is preliminary data.</text>
</comment>
<feature type="transmembrane region" description="Helical" evidence="1">
    <location>
        <begin position="46"/>
        <end position="73"/>
    </location>
</feature>
<dbReference type="SUPFAM" id="SSF81333">
    <property type="entry name" value="F1F0 ATP synthase subunit C"/>
    <property type="match status" value="1"/>
</dbReference>
<evidence type="ECO:0000313" key="3">
    <source>
        <dbReference type="Proteomes" id="UP000095209"/>
    </source>
</evidence>